<evidence type="ECO:0000313" key="2">
    <source>
        <dbReference type="Proteomes" id="UP000182373"/>
    </source>
</evidence>
<dbReference type="EMBL" id="CP018191">
    <property type="protein sequence ID" value="APH54412.1"/>
    <property type="molecule type" value="Genomic_DNA"/>
</dbReference>
<protein>
    <submittedName>
        <fullName evidence="1">Uncharacterized protein</fullName>
    </submittedName>
</protein>
<dbReference type="AlphaFoldDB" id="A0AAC9KCH0"/>
<accession>A0AAC9KCH0</accession>
<proteinExistence type="predicted"/>
<evidence type="ECO:0000313" key="1">
    <source>
        <dbReference type="EMBL" id="APH54412.1"/>
    </source>
</evidence>
<dbReference type="Proteomes" id="UP000182373">
    <property type="component" value="Chromosome"/>
</dbReference>
<sequence>MNAALMVNGPEPAKTVHNLKSCMRNFILMQETKPGCYKENKPKLSYDKYFES</sequence>
<name>A0AAC9KCH0_9PROT</name>
<organism evidence="1 2">
    <name type="scientific">Granulibacter bethesdensis</name>
    <dbReference type="NCBI Taxonomy" id="364410"/>
    <lineage>
        <taxon>Bacteria</taxon>
        <taxon>Pseudomonadati</taxon>
        <taxon>Pseudomonadota</taxon>
        <taxon>Alphaproteobacteria</taxon>
        <taxon>Acetobacterales</taxon>
        <taxon>Acetobacteraceae</taxon>
        <taxon>Granulibacter</taxon>
    </lineage>
</organism>
<gene>
    <name evidence="1" type="ORF">GbCGDNIH9_8498</name>
</gene>
<reference evidence="2" key="1">
    <citation type="submission" date="2016-11" db="EMBL/GenBank/DDBJ databases">
        <title>Comparative genomic and phenotypic analysis of Granulibacter bethesdensis clinical isolates from patients with chronic granulomatous disease.</title>
        <authorList>
            <person name="Zarember K.A."/>
            <person name="Porcella S.F."/>
            <person name="Chu J."/>
            <person name="Ding L."/>
            <person name="Dahlstrom E."/>
            <person name="Barbian K."/>
            <person name="Martens C."/>
            <person name="Sykora L."/>
            <person name="Kramer S."/>
            <person name="Pettinato A.M."/>
            <person name="Hong H."/>
            <person name="Wald G."/>
            <person name="Berg L.J."/>
            <person name="Rogge L.S."/>
            <person name="Greenberg D.E."/>
            <person name="Falcone E.L."/>
            <person name="Neves J.F."/>
            <person name="Simoes M.J."/>
            <person name="Casal M."/>
            <person name="Rodriguez-Lopez F.C."/>
            <person name="Zelazny A."/>
            <person name="Gallin J.I."/>
            <person name="Holland S.M."/>
        </authorList>
    </citation>
    <scope>NUCLEOTIDE SEQUENCE [LARGE SCALE GENOMIC DNA]</scope>
    <source>
        <strain evidence="2">NIH9.1</strain>
    </source>
</reference>